<evidence type="ECO:0000313" key="1">
    <source>
        <dbReference type="EMBL" id="SFJ29979.1"/>
    </source>
</evidence>
<dbReference type="AlphaFoldDB" id="A0A1I3Q8L3"/>
<dbReference type="GeneID" id="14209495"/>
<sequence>MSVQRPTDETVTTGGQAQIDDVVLERRSWNYAYIGEDAKGRHHHLDRKRERVVVTKSRADRDDDGAVPVFALEGPILHVEDVSEHDQADGTTDGVVIWIGFIGAECGDDESGWAHRPVSAADKITDALEEVF</sequence>
<proteinExistence type="predicted"/>
<organism evidence="1 2">
    <name type="scientific">Natronobacterium gregoryi</name>
    <dbReference type="NCBI Taxonomy" id="44930"/>
    <lineage>
        <taxon>Archaea</taxon>
        <taxon>Methanobacteriati</taxon>
        <taxon>Methanobacteriota</taxon>
        <taxon>Stenosarchaea group</taxon>
        <taxon>Halobacteria</taxon>
        <taxon>Halobacteriales</taxon>
        <taxon>Natrialbaceae</taxon>
        <taxon>Natronobacterium</taxon>
    </lineage>
</organism>
<dbReference type="EMBL" id="FORO01000021">
    <property type="protein sequence ID" value="SFJ29979.1"/>
    <property type="molecule type" value="Genomic_DNA"/>
</dbReference>
<reference evidence="1 2" key="1">
    <citation type="submission" date="2016-10" db="EMBL/GenBank/DDBJ databases">
        <authorList>
            <person name="de Groot N.N."/>
        </authorList>
    </citation>
    <scope>NUCLEOTIDE SEQUENCE [LARGE SCALE GENOMIC DNA]</scope>
    <source>
        <strain evidence="1 2">SP2</strain>
    </source>
</reference>
<dbReference type="Proteomes" id="UP000182829">
    <property type="component" value="Unassembled WGS sequence"/>
</dbReference>
<gene>
    <name evidence="1" type="ORF">SAMN05443661_1214</name>
</gene>
<evidence type="ECO:0000313" key="2">
    <source>
        <dbReference type="Proteomes" id="UP000182829"/>
    </source>
</evidence>
<protein>
    <submittedName>
        <fullName evidence="1">Uncharacterized protein</fullName>
    </submittedName>
</protein>
<dbReference type="RefSeq" id="WP_005576651.1">
    <property type="nucleotide sequence ID" value="NZ_FORO01000021.1"/>
</dbReference>
<dbReference type="OrthoDB" id="159715at2157"/>
<name>A0A1I3Q8L3_9EURY</name>
<accession>A0A1I3Q8L3</accession>